<dbReference type="InterPro" id="IPR001387">
    <property type="entry name" value="Cro/C1-type_HTH"/>
</dbReference>
<dbReference type="SMART" id="SM00530">
    <property type="entry name" value="HTH_XRE"/>
    <property type="match status" value="1"/>
</dbReference>
<evidence type="ECO:0000313" key="3">
    <source>
        <dbReference type="EMBL" id="BBH17678.1"/>
    </source>
</evidence>
<evidence type="ECO:0000259" key="2">
    <source>
        <dbReference type="PROSITE" id="PS50943"/>
    </source>
</evidence>
<dbReference type="SUPFAM" id="SSF48452">
    <property type="entry name" value="TPR-like"/>
    <property type="match status" value="1"/>
</dbReference>
<dbReference type="EMBL" id="AP019307">
    <property type="protein sequence ID" value="BBH17678.1"/>
    <property type="molecule type" value="Genomic_DNA"/>
</dbReference>
<dbReference type="InterPro" id="IPR050807">
    <property type="entry name" value="TransReg_Diox_bact_type"/>
</dbReference>
<organism evidence="3 4">
    <name type="scientific">Nocardioides baekrokdamisoli</name>
    <dbReference type="NCBI Taxonomy" id="1804624"/>
    <lineage>
        <taxon>Bacteria</taxon>
        <taxon>Bacillati</taxon>
        <taxon>Actinomycetota</taxon>
        <taxon>Actinomycetes</taxon>
        <taxon>Propionibacteriales</taxon>
        <taxon>Nocardioidaceae</taxon>
        <taxon>Nocardioides</taxon>
    </lineage>
</organism>
<dbReference type="InterPro" id="IPR010982">
    <property type="entry name" value="Lambda_DNA-bd_dom_sf"/>
</dbReference>
<proteinExistence type="predicted"/>
<evidence type="ECO:0000256" key="1">
    <source>
        <dbReference type="ARBA" id="ARBA00023125"/>
    </source>
</evidence>
<dbReference type="Proteomes" id="UP000271573">
    <property type="component" value="Chromosome"/>
</dbReference>
<dbReference type="Gene3D" id="1.10.260.40">
    <property type="entry name" value="lambda repressor-like DNA-binding domains"/>
    <property type="match status" value="1"/>
</dbReference>
<gene>
    <name evidence="3" type="ORF">Back2_19650</name>
</gene>
<dbReference type="AlphaFoldDB" id="A0A3G9J281"/>
<dbReference type="GO" id="GO:0003677">
    <property type="term" value="F:DNA binding"/>
    <property type="evidence" value="ECO:0007669"/>
    <property type="project" value="UniProtKB-KW"/>
</dbReference>
<dbReference type="OrthoDB" id="3675359at2"/>
<evidence type="ECO:0000313" key="4">
    <source>
        <dbReference type="Proteomes" id="UP000271573"/>
    </source>
</evidence>
<reference evidence="3 4" key="1">
    <citation type="submission" date="2018-11" db="EMBL/GenBank/DDBJ databases">
        <title>Complete genome sequence of Nocardioides baekrokdamisoli strain KCTC 39748.</title>
        <authorList>
            <person name="Kang S.W."/>
            <person name="Lee K.C."/>
            <person name="Kim K.K."/>
            <person name="Kim J.S."/>
            <person name="Kim D.S."/>
            <person name="Ko S.H."/>
            <person name="Yang S.H."/>
            <person name="Shin Y.K."/>
            <person name="Lee J.S."/>
        </authorList>
    </citation>
    <scope>NUCLEOTIDE SEQUENCE [LARGE SCALE GENOMIC DNA]</scope>
    <source>
        <strain evidence="3 4">KCTC 39748</strain>
    </source>
</reference>
<dbReference type="PANTHER" id="PTHR46797:SF1">
    <property type="entry name" value="METHYLPHOSPHONATE SYNTHASE"/>
    <property type="match status" value="1"/>
</dbReference>
<dbReference type="CDD" id="cd00093">
    <property type="entry name" value="HTH_XRE"/>
    <property type="match status" value="1"/>
</dbReference>
<dbReference type="Gene3D" id="1.25.40.10">
    <property type="entry name" value="Tetratricopeptide repeat domain"/>
    <property type="match status" value="2"/>
</dbReference>
<sequence length="446" mass="47741">MSDATAVALREIDPAELGRRIKTARIERRMTQSAMAAEVASVAYVSRIESGQRRPDIDVLDGLARNLGITTRELLSGESTPLRARVQLELDYAELELSTGSPQAARDRISALGVVDDEQLAHAAVLLDALAAEALGQDPSDQLRRLSETATGYPTLWLRAEVALCRVFREAGHIEAAIRSAEAALARHRDVGLPPTRESVQLALTLASAFHVAGDYESALRVSRDTLPIAESLADHAALVSAYWSASTTESMAGNVTEALDLADRALQHLDVDADVLSRARLLANLGMFQMRAPTPMLDEALSNLHASNALMDSSAATVADKERNHLAIAQVHRLAGRFDEALEILDRLDARRETVNPHVRAEASLTRGQALHEAGRPGAAEAFGAAVLTASALGVDRTLTNFWYEIASTFESTGDGTAAIDAYKRAAISAGAVPFSQMERSTAPA</sequence>
<keyword evidence="4" id="KW-1185">Reference proteome</keyword>
<dbReference type="Pfam" id="PF13432">
    <property type="entry name" value="TPR_16"/>
    <property type="match status" value="2"/>
</dbReference>
<protein>
    <recommendedName>
        <fullName evidence="2">HTH cro/C1-type domain-containing protein</fullName>
    </recommendedName>
</protein>
<keyword evidence="1" id="KW-0238">DNA-binding</keyword>
<accession>A0A3G9J281</accession>
<dbReference type="KEGG" id="nbe:Back2_19650"/>
<dbReference type="RefSeq" id="WP_125569014.1">
    <property type="nucleotide sequence ID" value="NZ_AP019307.1"/>
</dbReference>
<dbReference type="Pfam" id="PF01381">
    <property type="entry name" value="HTH_3"/>
    <property type="match status" value="1"/>
</dbReference>
<dbReference type="SUPFAM" id="SSF47413">
    <property type="entry name" value="lambda repressor-like DNA-binding domains"/>
    <property type="match status" value="1"/>
</dbReference>
<dbReference type="PROSITE" id="PS50943">
    <property type="entry name" value="HTH_CROC1"/>
    <property type="match status" value="1"/>
</dbReference>
<name>A0A3G9J281_9ACTN</name>
<dbReference type="InterPro" id="IPR011990">
    <property type="entry name" value="TPR-like_helical_dom_sf"/>
</dbReference>
<dbReference type="PANTHER" id="PTHR46797">
    <property type="entry name" value="HTH-TYPE TRANSCRIPTIONAL REGULATOR"/>
    <property type="match status" value="1"/>
</dbReference>
<feature type="domain" description="HTH cro/C1-type" evidence="2">
    <location>
        <begin position="21"/>
        <end position="74"/>
    </location>
</feature>
<dbReference type="GO" id="GO:0005829">
    <property type="term" value="C:cytosol"/>
    <property type="evidence" value="ECO:0007669"/>
    <property type="project" value="TreeGrafter"/>
</dbReference>
<dbReference type="GO" id="GO:0003700">
    <property type="term" value="F:DNA-binding transcription factor activity"/>
    <property type="evidence" value="ECO:0007669"/>
    <property type="project" value="TreeGrafter"/>
</dbReference>